<dbReference type="Gene3D" id="1.10.238.10">
    <property type="entry name" value="EF-hand"/>
    <property type="match status" value="1"/>
</dbReference>
<keyword evidence="3" id="KW-1185">Reference proteome</keyword>
<sequence>MMVGWGDGPPPPVGDGLVLQRCPEIPITARGSENLCSYSFSFLPLEEALADLDSSGSGRLDCGVFCEALCSFGVAPVTAEQVVCALSADGAGAVTYGFFVAVCVDLVEDKLDHMLWKLFSLVDEDHGGEMNQDVLEHFLQGALHGDGGERDRDGDAGDIATYLQGVLDPDLCVNGFASAVAGPHGVVEFERLKQRILDESVRDLRGRLAGPPPCRGAPGGPIAAAEAGAPRGAARGAARGLPRAAQPAAGGFSAVHGR</sequence>
<dbReference type="SUPFAM" id="SSF47473">
    <property type="entry name" value="EF-hand"/>
    <property type="match status" value="1"/>
</dbReference>
<accession>A0ABN9RP18</accession>
<feature type="non-terminal residue" evidence="2">
    <location>
        <position position="258"/>
    </location>
</feature>
<reference evidence="2" key="1">
    <citation type="submission" date="2023-10" db="EMBL/GenBank/DDBJ databases">
        <authorList>
            <person name="Chen Y."/>
            <person name="Shah S."/>
            <person name="Dougan E. K."/>
            <person name="Thang M."/>
            <person name="Chan C."/>
        </authorList>
    </citation>
    <scope>NUCLEOTIDE SEQUENCE [LARGE SCALE GENOMIC DNA]</scope>
</reference>
<name>A0ABN9RP18_9DINO</name>
<dbReference type="Proteomes" id="UP001189429">
    <property type="component" value="Unassembled WGS sequence"/>
</dbReference>
<gene>
    <name evidence="2" type="ORF">PCOR1329_LOCUS22406</name>
</gene>
<feature type="compositionally biased region" description="Low complexity" evidence="1">
    <location>
        <begin position="220"/>
        <end position="251"/>
    </location>
</feature>
<proteinExistence type="predicted"/>
<dbReference type="InterPro" id="IPR011992">
    <property type="entry name" value="EF-hand-dom_pair"/>
</dbReference>
<organism evidence="2 3">
    <name type="scientific">Prorocentrum cordatum</name>
    <dbReference type="NCBI Taxonomy" id="2364126"/>
    <lineage>
        <taxon>Eukaryota</taxon>
        <taxon>Sar</taxon>
        <taxon>Alveolata</taxon>
        <taxon>Dinophyceae</taxon>
        <taxon>Prorocentrales</taxon>
        <taxon>Prorocentraceae</taxon>
        <taxon>Prorocentrum</taxon>
    </lineage>
</organism>
<evidence type="ECO:0000313" key="2">
    <source>
        <dbReference type="EMBL" id="CAK0820928.1"/>
    </source>
</evidence>
<evidence type="ECO:0000256" key="1">
    <source>
        <dbReference type="SAM" id="MobiDB-lite"/>
    </source>
</evidence>
<comment type="caution">
    <text evidence="2">The sequence shown here is derived from an EMBL/GenBank/DDBJ whole genome shotgun (WGS) entry which is preliminary data.</text>
</comment>
<evidence type="ECO:0000313" key="3">
    <source>
        <dbReference type="Proteomes" id="UP001189429"/>
    </source>
</evidence>
<protein>
    <recommendedName>
        <fullName evidence="4">Calmodulin</fullName>
    </recommendedName>
</protein>
<evidence type="ECO:0008006" key="4">
    <source>
        <dbReference type="Google" id="ProtNLM"/>
    </source>
</evidence>
<dbReference type="EMBL" id="CAUYUJ010007483">
    <property type="protein sequence ID" value="CAK0820928.1"/>
    <property type="molecule type" value="Genomic_DNA"/>
</dbReference>
<feature type="region of interest" description="Disordered" evidence="1">
    <location>
        <begin position="207"/>
        <end position="258"/>
    </location>
</feature>